<evidence type="ECO:0000313" key="5">
    <source>
        <dbReference type="Proteomes" id="UP000297031"/>
    </source>
</evidence>
<protein>
    <recommendedName>
        <fullName evidence="3">DUF6249 domain-containing protein</fullName>
    </recommendedName>
</protein>
<dbReference type="AlphaFoldDB" id="A0A4P7VIH9"/>
<keyword evidence="1" id="KW-0472">Membrane</keyword>
<proteinExistence type="predicted"/>
<feature type="domain" description="DUF6249" evidence="3">
    <location>
        <begin position="108"/>
        <end position="208"/>
    </location>
</feature>
<keyword evidence="1" id="KW-0812">Transmembrane</keyword>
<accession>A0A4P7VIH9</accession>
<evidence type="ECO:0000259" key="3">
    <source>
        <dbReference type="Pfam" id="PF19762"/>
    </source>
</evidence>
<feature type="transmembrane region" description="Helical" evidence="1">
    <location>
        <begin position="102"/>
        <end position="129"/>
    </location>
</feature>
<gene>
    <name evidence="4" type="ORF">E7746_04810</name>
</gene>
<keyword evidence="1" id="KW-1133">Transmembrane helix</keyword>
<evidence type="ECO:0000256" key="2">
    <source>
        <dbReference type="SAM" id="SignalP"/>
    </source>
</evidence>
<dbReference type="KEGG" id="mgod:E7746_04810"/>
<dbReference type="Pfam" id="PF19762">
    <property type="entry name" value="DUF6249"/>
    <property type="match status" value="1"/>
</dbReference>
<sequence>MKTKLIFTAALVMLLFNLSSCKGKSDISYNEQVGKEIIESIQEALTEINDSTFNDINIVADEDGDGVVVVKRSGLNADENGNINMKIDVNVEDDTSSPFTDAFAAIFLIILFSFFSPVTIVFIVFYFLYRNKRDRNRVIETSLTTGHELPKEFYAPFNPHRRLQSGVAYMAWGIGLFIFFMCIDSDIAWLCIIPCIIGIGKLIAYFLYEHKGQKAKCNELSNVE</sequence>
<dbReference type="EMBL" id="CP039393">
    <property type="protein sequence ID" value="QCD35254.1"/>
    <property type="molecule type" value="Genomic_DNA"/>
</dbReference>
<reference evidence="4 5" key="1">
    <citation type="submission" date="2019-02" db="EMBL/GenBank/DDBJ databases">
        <title>Isolation and identification of novel species under the genus Muribaculum.</title>
        <authorList>
            <person name="Miyake S."/>
            <person name="Ding Y."/>
            <person name="Low A."/>
            <person name="Soh M."/>
            <person name="Seedorf H."/>
        </authorList>
    </citation>
    <scope>NUCLEOTIDE SEQUENCE [LARGE SCALE GENOMIC DNA]</scope>
    <source>
        <strain evidence="4 5">TLL-A4</strain>
    </source>
</reference>
<evidence type="ECO:0000256" key="1">
    <source>
        <dbReference type="SAM" id="Phobius"/>
    </source>
</evidence>
<name>A0A4P7VIH9_9BACT</name>
<feature type="chain" id="PRO_5020391077" description="DUF6249 domain-containing protein" evidence="2">
    <location>
        <begin position="24"/>
        <end position="224"/>
    </location>
</feature>
<keyword evidence="2" id="KW-0732">Signal</keyword>
<evidence type="ECO:0000313" key="4">
    <source>
        <dbReference type="EMBL" id="QCD35254.1"/>
    </source>
</evidence>
<feature type="transmembrane region" description="Helical" evidence="1">
    <location>
        <begin position="163"/>
        <end position="181"/>
    </location>
</feature>
<organism evidence="4 5">
    <name type="scientific">Muribaculum gordoncarteri</name>
    <dbReference type="NCBI Taxonomy" id="2530390"/>
    <lineage>
        <taxon>Bacteria</taxon>
        <taxon>Pseudomonadati</taxon>
        <taxon>Bacteroidota</taxon>
        <taxon>Bacteroidia</taxon>
        <taxon>Bacteroidales</taxon>
        <taxon>Muribaculaceae</taxon>
        <taxon>Muribaculum</taxon>
    </lineage>
</organism>
<dbReference type="InterPro" id="IPR046216">
    <property type="entry name" value="DUF6249"/>
</dbReference>
<feature type="transmembrane region" description="Helical" evidence="1">
    <location>
        <begin position="187"/>
        <end position="208"/>
    </location>
</feature>
<dbReference type="RefSeq" id="WP_135946161.1">
    <property type="nucleotide sequence ID" value="NZ_CP039393.1"/>
</dbReference>
<dbReference type="Proteomes" id="UP000297031">
    <property type="component" value="Chromosome"/>
</dbReference>
<feature type="signal peptide" evidence="2">
    <location>
        <begin position="1"/>
        <end position="23"/>
    </location>
</feature>
<keyword evidence="5" id="KW-1185">Reference proteome</keyword>
<dbReference type="OrthoDB" id="1049896at2"/>